<dbReference type="Pfam" id="PF01527">
    <property type="entry name" value="HTH_Tnp_1"/>
    <property type="match status" value="1"/>
</dbReference>
<dbReference type="InterPro" id="IPR009057">
    <property type="entry name" value="Homeodomain-like_sf"/>
</dbReference>
<feature type="coiled-coil region" evidence="2">
    <location>
        <begin position="66"/>
        <end position="93"/>
    </location>
</feature>
<dbReference type="InterPro" id="IPR012337">
    <property type="entry name" value="RNaseH-like_sf"/>
</dbReference>
<evidence type="ECO:0008006" key="5">
    <source>
        <dbReference type="Google" id="ProtNLM"/>
    </source>
</evidence>
<evidence type="ECO:0000256" key="2">
    <source>
        <dbReference type="SAM" id="Coils"/>
    </source>
</evidence>
<sequence>MAKHRNPAYAEEFGKEAVRLSELPGKTVVSVAQELGISAQQIRNWKRQFTRLSDKQFNTLDGVDYSKKESEEIRALRLENKRLKDEIEFLKKVSKSRKPPKGVIIHSDRGVQYRAYEYHDFMLEHGGVLSMSRKGKC</sequence>
<comment type="similarity">
    <text evidence="1">Belongs to the transposase 8 family.</text>
</comment>
<proteinExistence type="inferred from homology"/>
<keyword evidence="2" id="KW-0175">Coiled coil</keyword>
<dbReference type="SUPFAM" id="SSF53098">
    <property type="entry name" value="Ribonuclease H-like"/>
    <property type="match status" value="1"/>
</dbReference>
<dbReference type="GO" id="GO:0003677">
    <property type="term" value="F:DNA binding"/>
    <property type="evidence" value="ECO:0007669"/>
    <property type="project" value="InterPro"/>
</dbReference>
<dbReference type="SUPFAM" id="SSF46689">
    <property type="entry name" value="Homeodomain-like"/>
    <property type="match status" value="1"/>
</dbReference>
<dbReference type="Proteomes" id="UP000095131">
    <property type="component" value="Unassembled WGS sequence"/>
</dbReference>
<dbReference type="InterPro" id="IPR002514">
    <property type="entry name" value="Transposase_8"/>
</dbReference>
<evidence type="ECO:0000313" key="3">
    <source>
        <dbReference type="EMBL" id="ODS04621.1"/>
    </source>
</evidence>
<dbReference type="AlphaFoldDB" id="A0A1E3WFP3"/>
<organism evidence="3 4">
    <name type="scientific">Vibrio scophthalmi</name>
    <dbReference type="NCBI Taxonomy" id="45658"/>
    <lineage>
        <taxon>Bacteria</taxon>
        <taxon>Pseudomonadati</taxon>
        <taxon>Pseudomonadota</taxon>
        <taxon>Gammaproteobacteria</taxon>
        <taxon>Vibrionales</taxon>
        <taxon>Vibrionaceae</taxon>
        <taxon>Vibrio</taxon>
    </lineage>
</organism>
<comment type="caution">
    <text evidence="3">The sequence shown here is derived from an EMBL/GenBank/DDBJ whole genome shotgun (WGS) entry which is preliminary data.</text>
</comment>
<dbReference type="RefSeq" id="WP_217627882.1">
    <property type="nucleotide sequence ID" value="NZ_CP195090.1"/>
</dbReference>
<dbReference type="GO" id="GO:0004803">
    <property type="term" value="F:transposase activity"/>
    <property type="evidence" value="ECO:0007669"/>
    <property type="project" value="InterPro"/>
</dbReference>
<evidence type="ECO:0000313" key="4">
    <source>
        <dbReference type="Proteomes" id="UP000095131"/>
    </source>
</evidence>
<dbReference type="GO" id="GO:0006313">
    <property type="term" value="P:DNA transposition"/>
    <property type="evidence" value="ECO:0007669"/>
    <property type="project" value="InterPro"/>
</dbReference>
<name>A0A1E3WFP3_9VIBR</name>
<reference evidence="3 4" key="1">
    <citation type="submission" date="2016-08" db="EMBL/GenBank/DDBJ databases">
        <title>Genome sequencing of Vibrio scophthalmi strain FP3289, an isolated from Paralichthys olivaceus.</title>
        <authorList>
            <person name="Han H.-J."/>
        </authorList>
    </citation>
    <scope>NUCLEOTIDE SEQUENCE [LARGE SCALE GENOMIC DNA]</scope>
    <source>
        <strain evidence="3 4">FP3289</strain>
    </source>
</reference>
<dbReference type="Gene3D" id="1.10.10.60">
    <property type="entry name" value="Homeodomain-like"/>
    <property type="match status" value="1"/>
</dbReference>
<dbReference type="GO" id="GO:0015074">
    <property type="term" value="P:DNA integration"/>
    <property type="evidence" value="ECO:0007669"/>
    <property type="project" value="InterPro"/>
</dbReference>
<gene>
    <name evidence="3" type="ORF">VSF3289_03760</name>
</gene>
<dbReference type="EMBL" id="MDCJ01000007">
    <property type="protein sequence ID" value="ODS04621.1"/>
    <property type="molecule type" value="Genomic_DNA"/>
</dbReference>
<dbReference type="PATRIC" id="fig|45658.8.peg.3732"/>
<protein>
    <recommendedName>
        <fullName evidence="5">Transposase</fullName>
    </recommendedName>
</protein>
<evidence type="ECO:0000256" key="1">
    <source>
        <dbReference type="ARBA" id="ARBA00009964"/>
    </source>
</evidence>
<accession>A0A1E3WFP3</accession>